<protein>
    <submittedName>
        <fullName evidence="7">Permease YjgP/YjgQ family protein</fullName>
    </submittedName>
</protein>
<keyword evidence="3 6" id="KW-0812">Transmembrane</keyword>
<dbReference type="KEGG" id="kol:Kole_0204"/>
<feature type="transmembrane region" description="Helical" evidence="6">
    <location>
        <begin position="334"/>
        <end position="354"/>
    </location>
</feature>
<feature type="transmembrane region" description="Helical" evidence="6">
    <location>
        <begin position="53"/>
        <end position="77"/>
    </location>
</feature>
<dbReference type="PANTHER" id="PTHR33529:SF6">
    <property type="entry name" value="YJGP_YJGQ FAMILY PERMEASE"/>
    <property type="match status" value="1"/>
</dbReference>
<accession>C5CIU0</accession>
<evidence type="ECO:0000256" key="3">
    <source>
        <dbReference type="ARBA" id="ARBA00022692"/>
    </source>
</evidence>
<evidence type="ECO:0000256" key="4">
    <source>
        <dbReference type="ARBA" id="ARBA00022989"/>
    </source>
</evidence>
<dbReference type="Proteomes" id="UP000002382">
    <property type="component" value="Chromosome"/>
</dbReference>
<dbReference type="eggNOG" id="COG0795">
    <property type="taxonomic scope" value="Bacteria"/>
</dbReference>
<dbReference type="GO" id="GO:0043190">
    <property type="term" value="C:ATP-binding cassette (ABC) transporter complex"/>
    <property type="evidence" value="ECO:0007669"/>
    <property type="project" value="TreeGrafter"/>
</dbReference>
<dbReference type="HOGENOM" id="CLU_004541_0_0_0"/>
<dbReference type="InterPro" id="IPR005495">
    <property type="entry name" value="LptG/LptF_permease"/>
</dbReference>
<evidence type="ECO:0000256" key="1">
    <source>
        <dbReference type="ARBA" id="ARBA00004651"/>
    </source>
</evidence>
<evidence type="ECO:0000313" key="8">
    <source>
        <dbReference type="Proteomes" id="UP000002382"/>
    </source>
</evidence>
<dbReference type="eggNOG" id="COG1452">
    <property type="taxonomic scope" value="Bacteria"/>
</dbReference>
<dbReference type="STRING" id="521045.Kole_0204"/>
<keyword evidence="8" id="KW-1185">Reference proteome</keyword>
<organism evidence="7 8">
    <name type="scientific">Kosmotoga olearia (strain ATCC BAA-1733 / DSM 21960 / TBF 19.5.1)</name>
    <dbReference type="NCBI Taxonomy" id="521045"/>
    <lineage>
        <taxon>Bacteria</taxon>
        <taxon>Thermotogati</taxon>
        <taxon>Thermotogota</taxon>
        <taxon>Thermotogae</taxon>
        <taxon>Kosmotogales</taxon>
        <taxon>Kosmotogaceae</taxon>
        <taxon>Kosmotoga</taxon>
    </lineage>
</organism>
<keyword evidence="5 6" id="KW-0472">Membrane</keyword>
<evidence type="ECO:0000256" key="5">
    <source>
        <dbReference type="ARBA" id="ARBA00023136"/>
    </source>
</evidence>
<feature type="transmembrane region" description="Helical" evidence="6">
    <location>
        <begin position="98"/>
        <end position="117"/>
    </location>
</feature>
<dbReference type="PANTHER" id="PTHR33529">
    <property type="entry name" value="SLR0882 PROTEIN-RELATED"/>
    <property type="match status" value="1"/>
</dbReference>
<feature type="transmembrane region" description="Helical" evidence="6">
    <location>
        <begin position="366"/>
        <end position="388"/>
    </location>
</feature>
<reference evidence="7 8" key="1">
    <citation type="submission" date="2009-06" db="EMBL/GenBank/DDBJ databases">
        <title>Complete sequence of Thermotogales bacterium TBF 19.5.1.</title>
        <authorList>
            <consortium name="US DOE Joint Genome Institute"/>
            <person name="Lucas S."/>
            <person name="Copeland A."/>
            <person name="Lapidus A."/>
            <person name="Glavina del Rio T."/>
            <person name="Tice H."/>
            <person name="Bruce D."/>
            <person name="Goodwin L."/>
            <person name="Pitluck S."/>
            <person name="Chertkov O."/>
            <person name="Brettin T."/>
            <person name="Detter J.C."/>
            <person name="Han C."/>
            <person name="Schmutz J."/>
            <person name="Larimer F."/>
            <person name="Land M."/>
            <person name="Hauser L."/>
            <person name="Kyrpides N."/>
            <person name="Ovchinnikova G."/>
            <person name="Noll K."/>
        </authorList>
    </citation>
    <scope>NUCLEOTIDE SEQUENCE [LARGE SCALE GENOMIC DNA]</scope>
    <source>
        <strain evidence="8">ATCC BAA-1733 / DSM 21960 / TBF 19.5.1</strain>
    </source>
</reference>
<gene>
    <name evidence="7" type="ordered locus">Kole_0204</name>
</gene>
<comment type="subcellular location">
    <subcellularLocation>
        <location evidence="1">Cell membrane</location>
        <topology evidence="1">Multi-pass membrane protein</topology>
    </subcellularLocation>
</comment>
<keyword evidence="2" id="KW-1003">Cell membrane</keyword>
<evidence type="ECO:0000256" key="6">
    <source>
        <dbReference type="SAM" id="Phobius"/>
    </source>
</evidence>
<evidence type="ECO:0000313" key="7">
    <source>
        <dbReference type="EMBL" id="ACR78929.1"/>
    </source>
</evidence>
<dbReference type="RefSeq" id="WP_012744716.1">
    <property type="nucleotide sequence ID" value="NC_012785.1"/>
</dbReference>
<name>C5CIU0_KOSOT</name>
<feature type="transmembrane region" description="Helical" evidence="6">
    <location>
        <begin position="12"/>
        <end position="33"/>
    </location>
</feature>
<evidence type="ECO:0000256" key="2">
    <source>
        <dbReference type="ARBA" id="ARBA00022475"/>
    </source>
</evidence>
<reference evidence="7 8" key="2">
    <citation type="journal article" date="2011" name="J. Bacteriol.">
        <title>Genome Sequence of Kosmotoga olearia Strain TBF 19.5.1, a Thermophilic Bacterium with a Wide Growth Temperature Range, Isolated from the Troll B Oil Platform in the North Sea.</title>
        <authorList>
            <person name="Swithers K.S."/>
            <person name="Dipippo J.L."/>
            <person name="Bruce D.C."/>
            <person name="Detter C."/>
            <person name="Tapia R."/>
            <person name="Han S."/>
            <person name="Goodwin L.A."/>
            <person name="Han J."/>
            <person name="Woyke T."/>
            <person name="Pitluck S."/>
            <person name="Pennacchio L."/>
            <person name="Nolan M."/>
            <person name="Mikhailova N."/>
            <person name="Land M.L."/>
            <person name="Nesbo C.L."/>
            <person name="Gogarten J.P."/>
            <person name="Noll K.M."/>
        </authorList>
    </citation>
    <scope>NUCLEOTIDE SEQUENCE [LARGE SCALE GENOMIC DNA]</scope>
    <source>
        <strain evidence="8">ATCC BAA-1733 / DSM 21960 / TBF 19.5.1</strain>
    </source>
</reference>
<dbReference type="GO" id="GO:0015920">
    <property type="term" value="P:lipopolysaccharide transport"/>
    <property type="evidence" value="ECO:0007669"/>
    <property type="project" value="TreeGrafter"/>
</dbReference>
<sequence>MRILIKYIFKQSMGAFFIGLGGFLIFVSLELLYQLSDLIVRYKVGIDKLFLLIYYNLPYFIVLGIPVGVLLAIFWTLSRMQSDNELIALQTHGITLKTVVLPFVIFAVLLSGITYLFNDYIVPYANRKAYEAQARFIYRRPEVTLKENAFMEDGKGRYLYIKKIDPETGELKKILLYDLSGGKTRVTSAKSATKEGDKWIMHDGRVFELDSKGFLTFDMSFESLELDFGSDIQEYIRQSKSPREMTSAELKKKIASFSRLGVRTSSLMVALQEKYSLSLAPLVIVMIGVPLSLIFNLRSKSWSVILTFILIVIYQGSGAWLSAMGKEDLLNPAYAPWIPNIIFAITGIITYLLIDTRASYRLGEFLSRFFRFGVLLLFIFSFTVAFSAKVSITAGDVSGSGREIYLTNGVEFTYTSEGFNATVSASNASILLKDETPLSISFWGNVVMHSDEKIIEAQRLVIDLTKETIEVMKVRTRTEFKISDKSEEKIPFFVYGELAESTMEPTPTLMLKEGYLTTCDLKDHPHYRFAVSSAEIEPGKYVIVKNLLMKILDVPVFYLPWYYFSLDDPERRPFQIDLSSIQEWKTITTLRYLDIDWLLLALSWERNWQTTEDIFTLSAKVEPAPELGTLRLLGQYGDGSPASWGGYALYEPGFLPNYRLNLLAVSGTPSELLKEPFKRISFANKKVGSKSVAADAFTLMSDFGMDELYLFNLTGSNRSKNLEYSLGFSGALFEREDAELYLWNAALSKLSVPANFSMKVGSGSFTMKTLSGSLNAKSSIEYEETQTSDIPTPTYTVTGTLSLTGLKLDTDVFTTKLQSFNFKLESTSSDWGEILAPENIEDFILEAKRYEMKLGRFTTTGDIESTFDASDMTANIKMPYTTKSIGKNRFSYASKDSKLKISGNYALDYSTDNSYQQEHPKLFWIEPFKISYKGWLDFNSSIIYTLYQDNSWALTADNALSKTLKLLDYEFKGVEFSSFIVPKFSWKLTKDASDSFDLSSISDYFSEDRMELSLKNSFNLTPLKGFSAGIEYNPTAVASPSDLFSGIFNDMELIHPGRLTAKLKTGIVDVNYNMNVDYSGLFPTRDASFFGTGTLEISGKIAKDPVSLSYKTDSELQGLSATETSLEFSLAAGSFSHKMKTVYDWSTGSFGNIEGNEKIEYKEGSYGFTFDLGWTADIDQDGEDENKISLNTTLRIGDDFKTSLKFSYPYVYRKKNYFDRIRLELGEFSTPAFSINKAVIDFTTGYARFSKYDNYKAFPAKYFSTFEVLYTTTPKYVKFFYTDIASLKFSNVKLEDFYLASASASSTGEPTGEYEYAIGVQKVVFDGKTLVSGKGKSFENYGISVSFGKEETLKNYFILSMNDLRLGKSLLRHIKLQLKEGESYLQIGLSPGSYLDWSELYRKEKPLYIDLHCMALEGILELNLSATSLADVLNFLGLKYYIKAMPDRYLVFGLSQGYKPFFKFKF</sequence>
<feature type="transmembrane region" description="Helical" evidence="6">
    <location>
        <begin position="275"/>
        <end position="295"/>
    </location>
</feature>
<dbReference type="Pfam" id="PF03739">
    <property type="entry name" value="LptF_LptG"/>
    <property type="match status" value="1"/>
</dbReference>
<proteinExistence type="predicted"/>
<dbReference type="OrthoDB" id="9780716at2"/>
<dbReference type="EMBL" id="CP001634">
    <property type="protein sequence ID" value="ACR78929.1"/>
    <property type="molecule type" value="Genomic_DNA"/>
</dbReference>
<keyword evidence="4 6" id="KW-1133">Transmembrane helix</keyword>
<feature type="transmembrane region" description="Helical" evidence="6">
    <location>
        <begin position="302"/>
        <end position="322"/>
    </location>
</feature>